<sequence length="80" mass="8754">MKKVFLSAAAIAVTFVALAFSPVEKNNALDDAQALKLVDLESEAGTCDTKYRTETDFSECNRIHTPPTEVEAKTSVLNNY</sequence>
<feature type="chain" id="PRO_5009920877" description="NVEALA protein" evidence="1">
    <location>
        <begin position="20"/>
        <end position="80"/>
    </location>
</feature>
<accession>A0A1M6SHE2</accession>
<keyword evidence="5" id="KW-1185">Reference proteome</keyword>
<dbReference type="EMBL" id="FRAT01000002">
    <property type="protein sequence ID" value="SHK44037.1"/>
    <property type="molecule type" value="Genomic_DNA"/>
</dbReference>
<name>A0A1M6SHE2_9FLAO</name>
<dbReference type="EMBL" id="FOKU01000002">
    <property type="protein sequence ID" value="SFB80757.1"/>
    <property type="molecule type" value="Genomic_DNA"/>
</dbReference>
<protein>
    <recommendedName>
        <fullName evidence="6">NVEALA protein</fullName>
    </recommendedName>
</protein>
<evidence type="ECO:0000313" key="3">
    <source>
        <dbReference type="EMBL" id="SHK44037.1"/>
    </source>
</evidence>
<keyword evidence="1" id="KW-0732">Signal</keyword>
<dbReference type="OrthoDB" id="1496145at2"/>
<evidence type="ECO:0000313" key="5">
    <source>
        <dbReference type="Proteomes" id="UP000198940"/>
    </source>
</evidence>
<proteinExistence type="predicted"/>
<evidence type="ECO:0008006" key="6">
    <source>
        <dbReference type="Google" id="ProtNLM"/>
    </source>
</evidence>
<dbReference type="RefSeq" id="WP_072877775.1">
    <property type="nucleotide sequence ID" value="NZ_FOKU01000002.1"/>
</dbReference>
<dbReference type="Proteomes" id="UP000184031">
    <property type="component" value="Unassembled WGS sequence"/>
</dbReference>
<organism evidence="3 4">
    <name type="scientific">Flagellimonas taeanensis</name>
    <dbReference type="NCBI Taxonomy" id="1005926"/>
    <lineage>
        <taxon>Bacteria</taxon>
        <taxon>Pseudomonadati</taxon>
        <taxon>Bacteroidota</taxon>
        <taxon>Flavobacteriia</taxon>
        <taxon>Flavobacteriales</taxon>
        <taxon>Flavobacteriaceae</taxon>
        <taxon>Flagellimonas</taxon>
    </lineage>
</organism>
<evidence type="ECO:0000313" key="4">
    <source>
        <dbReference type="Proteomes" id="UP000184031"/>
    </source>
</evidence>
<dbReference type="STRING" id="1055723.SAMN05216293_1129"/>
<comment type="caution">
    <text evidence="3">The sequence shown here is derived from an EMBL/GenBank/DDBJ whole genome shotgun (WGS) entry which is preliminary data.</text>
</comment>
<dbReference type="Proteomes" id="UP000198940">
    <property type="component" value="Unassembled WGS sequence"/>
</dbReference>
<evidence type="ECO:0000256" key="1">
    <source>
        <dbReference type="SAM" id="SignalP"/>
    </source>
</evidence>
<gene>
    <name evidence="2" type="ORF">SAMN04487891_102449</name>
    <name evidence="3" type="ORF">SAMN05216293_1129</name>
</gene>
<evidence type="ECO:0000313" key="2">
    <source>
        <dbReference type="EMBL" id="SFB80757.1"/>
    </source>
</evidence>
<dbReference type="AlphaFoldDB" id="A0A1M6SHE2"/>
<reference evidence="3 4" key="1">
    <citation type="submission" date="2016-11" db="EMBL/GenBank/DDBJ databases">
        <authorList>
            <person name="Varghese N."/>
            <person name="Submissions S."/>
        </authorList>
    </citation>
    <scope>NUCLEOTIDE SEQUENCE [LARGE SCALE GENOMIC DNA]</scope>
    <source>
        <strain evidence="3 4">CGMCC 1.12174</strain>
        <strain evidence="2 5">DSM 26351</strain>
    </source>
</reference>
<feature type="signal peptide" evidence="1">
    <location>
        <begin position="1"/>
        <end position="19"/>
    </location>
</feature>